<dbReference type="SUPFAM" id="SSF52172">
    <property type="entry name" value="CheY-like"/>
    <property type="match status" value="1"/>
</dbReference>
<comment type="catalytic activity">
    <reaction evidence="1">
        <text>ATP + protein L-histidine = ADP + protein N-phospho-L-histidine.</text>
        <dbReference type="EC" id="2.7.13.3"/>
    </reaction>
</comment>
<dbReference type="GO" id="GO:0016301">
    <property type="term" value="F:kinase activity"/>
    <property type="evidence" value="ECO:0007669"/>
    <property type="project" value="UniProtKB-KW"/>
</dbReference>
<feature type="transmembrane region" description="Helical" evidence="12">
    <location>
        <begin position="160"/>
        <end position="180"/>
    </location>
</feature>
<feature type="transmembrane region" description="Helical" evidence="12">
    <location>
        <begin position="49"/>
        <end position="71"/>
    </location>
</feature>
<feature type="transmembrane region" description="Helical" evidence="12">
    <location>
        <begin position="426"/>
        <end position="442"/>
    </location>
</feature>
<dbReference type="PROSITE" id="PS50110">
    <property type="entry name" value="RESPONSE_REGULATORY"/>
    <property type="match status" value="1"/>
</dbReference>
<evidence type="ECO:0000256" key="5">
    <source>
        <dbReference type="ARBA" id="ARBA00022553"/>
    </source>
</evidence>
<dbReference type="Pfam" id="PF00072">
    <property type="entry name" value="Response_reg"/>
    <property type="match status" value="1"/>
</dbReference>
<gene>
    <name evidence="15" type="ORF">SHD_2935</name>
</gene>
<dbReference type="InterPro" id="IPR036097">
    <property type="entry name" value="HisK_dim/P_sf"/>
</dbReference>
<evidence type="ECO:0000259" key="13">
    <source>
        <dbReference type="PROSITE" id="PS50109"/>
    </source>
</evidence>
<feature type="transmembrane region" description="Helical" evidence="12">
    <location>
        <begin position="110"/>
        <end position="131"/>
    </location>
</feature>
<feature type="transmembrane region" description="Helical" evidence="12">
    <location>
        <begin position="478"/>
        <end position="496"/>
    </location>
</feature>
<feature type="transmembrane region" description="Helical" evidence="12">
    <location>
        <begin position="240"/>
        <end position="261"/>
    </location>
</feature>
<evidence type="ECO:0000256" key="1">
    <source>
        <dbReference type="ARBA" id="ARBA00000085"/>
    </source>
</evidence>
<evidence type="ECO:0000256" key="7">
    <source>
        <dbReference type="ARBA" id="ARBA00022692"/>
    </source>
</evidence>
<evidence type="ECO:0000256" key="6">
    <source>
        <dbReference type="ARBA" id="ARBA00022679"/>
    </source>
</evidence>
<proteinExistence type="inferred from homology"/>
<keyword evidence="10 12" id="KW-0472">Membrane</keyword>
<dbReference type="Gene3D" id="1.10.287.130">
    <property type="match status" value="1"/>
</dbReference>
<reference evidence="15 16" key="1">
    <citation type="journal article" date="2013" name="Genome Announc.">
        <title>Draft Genome Sequence of Shewanella decolorationis S12, a Dye-Degrading Bacterium Isolated from a Wastewater Treatment Plant.</title>
        <authorList>
            <person name="Xu M."/>
            <person name="Fang Y."/>
            <person name="Liu J."/>
            <person name="Chen X."/>
            <person name="Sun G."/>
            <person name="Guo J."/>
            <person name="Hua Z."/>
            <person name="Tu Q."/>
            <person name="Wu L."/>
            <person name="Zhou J."/>
            <person name="Liu X."/>
        </authorList>
    </citation>
    <scope>NUCLEOTIDE SEQUENCE [LARGE SCALE GENOMIC DNA]</scope>
    <source>
        <strain evidence="15 16">S12</strain>
    </source>
</reference>
<dbReference type="InterPro" id="IPR035965">
    <property type="entry name" value="PAS-like_dom_sf"/>
</dbReference>
<feature type="transmembrane region" description="Helical" evidence="12">
    <location>
        <begin position="448"/>
        <end position="471"/>
    </location>
</feature>
<dbReference type="InterPro" id="IPR001734">
    <property type="entry name" value="Na/solute_symporter"/>
</dbReference>
<evidence type="ECO:0000256" key="2">
    <source>
        <dbReference type="ARBA" id="ARBA00004141"/>
    </source>
</evidence>
<keyword evidence="5 11" id="KW-0597">Phosphoprotein</keyword>
<dbReference type="EC" id="2.7.13.3" evidence="4"/>
<feature type="transmembrane region" description="Helical" evidence="12">
    <location>
        <begin position="83"/>
        <end position="104"/>
    </location>
</feature>
<dbReference type="SMART" id="SM00388">
    <property type="entry name" value="HisKA"/>
    <property type="match status" value="1"/>
</dbReference>
<dbReference type="SMART" id="SM00387">
    <property type="entry name" value="HATPase_c"/>
    <property type="match status" value="1"/>
</dbReference>
<dbReference type="Gene3D" id="3.30.565.10">
    <property type="entry name" value="Histidine kinase-like ATPase, C-terminal domain"/>
    <property type="match status" value="1"/>
</dbReference>
<dbReference type="Gene3D" id="1.20.1730.10">
    <property type="entry name" value="Sodium/glucose cotransporter"/>
    <property type="match status" value="1"/>
</dbReference>
<evidence type="ECO:0000256" key="11">
    <source>
        <dbReference type="PROSITE-ProRule" id="PRU00169"/>
    </source>
</evidence>
<feature type="transmembrane region" description="Helical" evidence="12">
    <location>
        <begin position="200"/>
        <end position="219"/>
    </location>
</feature>
<keyword evidence="7 12" id="KW-0812">Transmembrane</keyword>
<dbReference type="SUPFAM" id="SSF47384">
    <property type="entry name" value="Homodimeric domain of signal transducing histidine kinase"/>
    <property type="match status" value="1"/>
</dbReference>
<dbReference type="InterPro" id="IPR000014">
    <property type="entry name" value="PAS"/>
</dbReference>
<dbReference type="InterPro" id="IPR036890">
    <property type="entry name" value="HATPase_C_sf"/>
</dbReference>
<dbReference type="Pfam" id="PF02518">
    <property type="entry name" value="HATPase_c"/>
    <property type="match status" value="1"/>
</dbReference>
<dbReference type="PANTHER" id="PTHR43047">
    <property type="entry name" value="TWO-COMPONENT HISTIDINE PROTEIN KINASE"/>
    <property type="match status" value="1"/>
</dbReference>
<organism evidence="15 16">
    <name type="scientific">Shewanella decolorationis S12</name>
    <dbReference type="NCBI Taxonomy" id="1353536"/>
    <lineage>
        <taxon>Bacteria</taxon>
        <taxon>Pseudomonadati</taxon>
        <taxon>Pseudomonadota</taxon>
        <taxon>Gammaproteobacteria</taxon>
        <taxon>Alteromonadales</taxon>
        <taxon>Shewanellaceae</taxon>
        <taxon>Shewanella</taxon>
    </lineage>
</organism>
<dbReference type="InterPro" id="IPR004358">
    <property type="entry name" value="Sig_transdc_His_kin-like_C"/>
</dbReference>
<evidence type="ECO:0000259" key="14">
    <source>
        <dbReference type="PROSITE" id="PS50110"/>
    </source>
</evidence>
<dbReference type="Pfam" id="PF12860">
    <property type="entry name" value="PAS_7"/>
    <property type="match status" value="1"/>
</dbReference>
<keyword evidence="8 15" id="KW-0418">Kinase</keyword>
<dbReference type="CDD" id="cd10322">
    <property type="entry name" value="SLC5sbd"/>
    <property type="match status" value="1"/>
</dbReference>
<dbReference type="Pfam" id="PF00512">
    <property type="entry name" value="HisKA"/>
    <property type="match status" value="1"/>
</dbReference>
<evidence type="ECO:0000313" key="16">
    <source>
        <dbReference type="Proteomes" id="UP000017548"/>
    </source>
</evidence>
<feature type="domain" description="Response regulatory" evidence="14">
    <location>
        <begin position="1070"/>
        <end position="1187"/>
    </location>
</feature>
<evidence type="ECO:0000256" key="4">
    <source>
        <dbReference type="ARBA" id="ARBA00012438"/>
    </source>
</evidence>
<feature type="transmembrane region" description="Helical" evidence="12">
    <location>
        <begin position="364"/>
        <end position="393"/>
    </location>
</feature>
<evidence type="ECO:0000256" key="8">
    <source>
        <dbReference type="ARBA" id="ARBA00022777"/>
    </source>
</evidence>
<evidence type="ECO:0000256" key="12">
    <source>
        <dbReference type="SAM" id="Phobius"/>
    </source>
</evidence>
<sequence length="1191" mass="130544">MQGAGNSIRPWSSFKISFIFSLLHSKIWLDFSHYLSHNNGKKSKNMNLTLVVAVIAICYVSLLFLLAWGAERWFSGVTKKLQVGIYGLSLAVYCSSWSFLGTVGQSAKDFWSFIPIFIGPIIIFTLGFGMLRKMVLVSKAQNITSVADFIAARYGKSQTLAAIVTLIALFGIMPYIALQLKAMVFSLNLFQPADDPLNGITIPLLITALLAIFAILFGTRKLDATEHNPGMMLAIAFESLVKLAAFLLVGIVISFGVFDGFGDIWQQASEKALINYPNPRIEALMPELLVGMAAFLCMPRQFHVMVVECADESVLSKGRWLFPLYLALFGLFVGPLALAGKLILGDSVAADTYVINLPLALDHPLLAVIALLGTLSAATGMVIVAVVTISVMVSNEWLVPVMLRTGNIREKNFSQFSQMLLNARRLAIVIILGLGYGSYLALADSDSLSHLGMLSFGAFAQLAPALVGGLYWKHGNRAGVFLGLTVGFSLWFYIMLSGMTNSQSATSLVSGNIDLLDAITPNVRDALTALFANIACYMLGSIWFRAGVAERIQASAFVSPGKLKNNANKKNGPISQQDLLILASRFVSPTRAYESFSRFSTEAVKSDSWHKAATPELIAHTERLLAGVLGASSASLVMDSVLQGRDLALDEVFSLVDEASSKIMLSQDMLRGAIEHAYEGMSVIDSDLNLVAWNYKYVELYQYPEGFLQQGMPISEVIRFNAARGYCGEGDIESQVEKRVQHMRNGTPHTSERQRKDGKVIKIQGNPMPDGGFVMTFTDITQYREQERALLEANETLETRVKERTYELAMLNSELLEAKAQEEMANASKSRFLAAVGHDLMQPLNAARLFTASLSQYPNLDREARTTLSHVNSSLKTAGELLTDLLDISKLDSGMVEVNRRDFAISELLNGLSVEFEAMAADNQIRFKMIPCSATVNSDPSLLRRVLQNFLTNAYRYARGGRVLFGCRHRGSELEIQVVDTGCGIDEHETREIFKEFKRLNNPRSKSVSGLGLGLAIADRISRVLNHSIEVSSQLGRGSVFSISVPLGETVRQPQVKALPSLLQPLSGIKVLCIDNEEAILAGLESLLSRWQCEVICAKDLADARIKLGLKGVAPDIVLADFHLDDGQNGVDAMDGIRALYGKELPGILITANTRKELVEDVQRRGYHYMAKMIKPAALRALISSLVKASR</sequence>
<dbReference type="PANTHER" id="PTHR43047:SF9">
    <property type="entry name" value="HISTIDINE KINASE"/>
    <property type="match status" value="1"/>
</dbReference>
<evidence type="ECO:0000256" key="3">
    <source>
        <dbReference type="ARBA" id="ARBA00006434"/>
    </source>
</evidence>
<dbReference type="PROSITE" id="PS50283">
    <property type="entry name" value="NA_SOLUT_SYMP_3"/>
    <property type="match status" value="1"/>
</dbReference>
<dbReference type="Gene3D" id="3.30.450.20">
    <property type="entry name" value="PAS domain"/>
    <property type="match status" value="1"/>
</dbReference>
<protein>
    <recommendedName>
        <fullName evidence="4">histidine kinase</fullName>
        <ecNumber evidence="4">2.7.13.3</ecNumber>
    </recommendedName>
</protein>
<dbReference type="CDD" id="cd00130">
    <property type="entry name" value="PAS"/>
    <property type="match status" value="1"/>
</dbReference>
<feature type="domain" description="Histidine kinase" evidence="13">
    <location>
        <begin position="835"/>
        <end position="1049"/>
    </location>
</feature>
<dbReference type="SMART" id="SM00448">
    <property type="entry name" value="REC"/>
    <property type="match status" value="1"/>
</dbReference>
<name>A0ABN0PKF7_9GAMM</name>
<dbReference type="EMBL" id="AXZL01000071">
    <property type="protein sequence ID" value="ESE40485.1"/>
    <property type="molecule type" value="Genomic_DNA"/>
</dbReference>
<dbReference type="SUPFAM" id="SSF55785">
    <property type="entry name" value="PYP-like sensor domain (PAS domain)"/>
    <property type="match status" value="1"/>
</dbReference>
<comment type="subcellular location">
    <subcellularLocation>
        <location evidence="2">Membrane</location>
        <topology evidence="2">Multi-pass membrane protein</topology>
    </subcellularLocation>
</comment>
<accession>A0ABN0PKF7</accession>
<dbReference type="PRINTS" id="PR00344">
    <property type="entry name" value="BCTRLSENSOR"/>
</dbReference>
<dbReference type="SUPFAM" id="SSF55874">
    <property type="entry name" value="ATPase domain of HSP90 chaperone/DNA topoisomerase II/histidine kinase"/>
    <property type="match status" value="1"/>
</dbReference>
<dbReference type="InterPro" id="IPR001789">
    <property type="entry name" value="Sig_transdc_resp-reg_receiver"/>
</dbReference>
<dbReference type="InterPro" id="IPR038377">
    <property type="entry name" value="Na/Glc_symporter_sf"/>
</dbReference>
<comment type="caution">
    <text evidence="15">The sequence shown here is derived from an EMBL/GenBank/DDBJ whole genome shotgun (WGS) entry which is preliminary data.</text>
</comment>
<feature type="modified residue" description="4-aspartylphosphate" evidence="11">
    <location>
        <position position="1121"/>
    </location>
</feature>
<feature type="transmembrane region" description="Helical" evidence="12">
    <location>
        <begin position="320"/>
        <end position="344"/>
    </location>
</feature>
<evidence type="ECO:0000256" key="9">
    <source>
        <dbReference type="ARBA" id="ARBA00022989"/>
    </source>
</evidence>
<dbReference type="InterPro" id="IPR011006">
    <property type="entry name" value="CheY-like_superfamily"/>
</dbReference>
<evidence type="ECO:0000256" key="10">
    <source>
        <dbReference type="ARBA" id="ARBA00023136"/>
    </source>
</evidence>
<dbReference type="InterPro" id="IPR005467">
    <property type="entry name" value="His_kinase_dom"/>
</dbReference>
<keyword evidence="16" id="KW-1185">Reference proteome</keyword>
<keyword evidence="9 12" id="KW-1133">Transmembrane helix</keyword>
<keyword evidence="6" id="KW-0808">Transferase</keyword>
<dbReference type="Gene3D" id="3.40.50.2300">
    <property type="match status" value="1"/>
</dbReference>
<dbReference type="Proteomes" id="UP000017548">
    <property type="component" value="Unassembled WGS sequence"/>
</dbReference>
<dbReference type="InterPro" id="IPR003594">
    <property type="entry name" value="HATPase_dom"/>
</dbReference>
<evidence type="ECO:0000313" key="15">
    <source>
        <dbReference type="EMBL" id="ESE40485.1"/>
    </source>
</evidence>
<dbReference type="CDD" id="cd00082">
    <property type="entry name" value="HisKA"/>
    <property type="match status" value="1"/>
</dbReference>
<dbReference type="NCBIfam" id="NF041832">
    <property type="entry name" value="near_NosP_CTERM"/>
    <property type="match status" value="1"/>
</dbReference>
<dbReference type="PROSITE" id="PS50109">
    <property type="entry name" value="HIS_KIN"/>
    <property type="match status" value="1"/>
</dbReference>
<dbReference type="InterPro" id="IPR003661">
    <property type="entry name" value="HisK_dim/P_dom"/>
</dbReference>
<comment type="similarity">
    <text evidence="3">Belongs to the sodium:solute symporter (SSF) (TC 2.A.21) family.</text>
</comment>